<dbReference type="GO" id="GO:0045881">
    <property type="term" value="P:positive regulation of sporulation resulting in formation of a cellular spore"/>
    <property type="evidence" value="ECO:0007669"/>
    <property type="project" value="TreeGrafter"/>
</dbReference>
<dbReference type="EMBL" id="PTPX01000019">
    <property type="protein sequence ID" value="RAL17960.1"/>
    <property type="molecule type" value="Genomic_DNA"/>
</dbReference>
<dbReference type="SUPFAM" id="SSF110849">
    <property type="entry name" value="ParB/Sulfiredoxin"/>
    <property type="match status" value="1"/>
</dbReference>
<dbReference type="AlphaFoldDB" id="A0A328BYR1"/>
<dbReference type="GO" id="GO:0007059">
    <property type="term" value="P:chromosome segregation"/>
    <property type="evidence" value="ECO:0007669"/>
    <property type="project" value="TreeGrafter"/>
</dbReference>
<gene>
    <name evidence="2" type="ORF">C5N92_09995</name>
</gene>
<sequence length="602" mass="68644">MVNTLSLRIYLMKNINLEQIMSSGKNPFANGKSKEERRLSMLQQLTQPAIHNTSPDYNTPTAHTVSGEHKKRLIVVTLDKLRPYEGNPRKTKNPAYEEIKASIKSRGLDHAPNVTQRPGDSFYTIADGGNTRLQALKELFTETQDPRFWSIECVFKPWEGEANDINSKLNMLIGHLAENDIRGELSFIEKALGIREVKALYEEKYKEYFSHRKLSEKLGENGYPISNQIIARMEQCLTYLYPHIPNILLSGFGKAQIEKLLTIYRNAQNSWDKYREEFTVNSDFSELWMNTLSPFDESPENFAISEFEDVLIGNISEAFAYQVTYEALKLEINLEERKLQRLLEKQPEIIQRATDSEHRIHEIQDKENHKETAETPVTSQKEAKDATPYSMSVSTISNEPESVDEVDHQFNTPNGDSSNLASISMPSIDTENELSEAIAQHFSGYGLTPGVNPETQRAEEAIENGLEFANQGKQPVTNIWKIHPNRSHKMDAFSLALDIAEEYGIAHLIQHVVYEPVDYSFTVLPLDITEPNQTTVFIHSLLSILMTDNIDKRDVERPLTLSATALVGTLRDAPEISDLVLVRIFRLIRIVRYIKEQVRMGV</sequence>
<name>A0A328BYR1_9PAST</name>
<dbReference type="GO" id="GO:0005694">
    <property type="term" value="C:chromosome"/>
    <property type="evidence" value="ECO:0007669"/>
    <property type="project" value="TreeGrafter"/>
</dbReference>
<dbReference type="Proteomes" id="UP000248689">
    <property type="component" value="Unassembled WGS sequence"/>
</dbReference>
<feature type="region of interest" description="Disordered" evidence="1">
    <location>
        <begin position="364"/>
        <end position="389"/>
    </location>
</feature>
<evidence type="ECO:0000256" key="1">
    <source>
        <dbReference type="SAM" id="MobiDB-lite"/>
    </source>
</evidence>
<dbReference type="InterPro" id="IPR050336">
    <property type="entry name" value="Chromosome_partition/occlusion"/>
</dbReference>
<dbReference type="OrthoDB" id="7656008at2"/>
<organism evidence="2 3">
    <name type="scientific">Glaesserella australis</name>
    <dbReference type="NCBI Taxonomy" id="2094024"/>
    <lineage>
        <taxon>Bacteria</taxon>
        <taxon>Pseudomonadati</taxon>
        <taxon>Pseudomonadota</taxon>
        <taxon>Gammaproteobacteria</taxon>
        <taxon>Pasteurellales</taxon>
        <taxon>Pasteurellaceae</taxon>
        <taxon>Glaesserella</taxon>
    </lineage>
</organism>
<feature type="compositionally biased region" description="Basic and acidic residues" evidence="1">
    <location>
        <begin position="364"/>
        <end position="373"/>
    </location>
</feature>
<dbReference type="PANTHER" id="PTHR33375:SF1">
    <property type="entry name" value="CHROMOSOME-PARTITIONING PROTEIN PARB-RELATED"/>
    <property type="match status" value="1"/>
</dbReference>
<dbReference type="Gene3D" id="3.90.1530.10">
    <property type="entry name" value="Conserved hypothetical protein from pyrococcus furiosus pfu- 392566-001, ParB domain"/>
    <property type="match status" value="1"/>
</dbReference>
<comment type="caution">
    <text evidence="2">The sequence shown here is derived from an EMBL/GenBank/DDBJ whole genome shotgun (WGS) entry which is preliminary data.</text>
</comment>
<proteinExistence type="predicted"/>
<evidence type="ECO:0000313" key="2">
    <source>
        <dbReference type="EMBL" id="RAL17960.1"/>
    </source>
</evidence>
<dbReference type="InterPro" id="IPR036086">
    <property type="entry name" value="ParB/Sulfiredoxin_sf"/>
</dbReference>
<dbReference type="PANTHER" id="PTHR33375">
    <property type="entry name" value="CHROMOSOME-PARTITIONING PROTEIN PARB-RELATED"/>
    <property type="match status" value="1"/>
</dbReference>
<reference evidence="3" key="1">
    <citation type="submission" date="2018-02" db="EMBL/GenBank/DDBJ databases">
        <title>Glaesserella australis sp. nov., isolated from the lungs of pigs.</title>
        <authorList>
            <person name="Turni C."/>
            <person name="Christensen H."/>
        </authorList>
    </citation>
    <scope>NUCLEOTIDE SEQUENCE [LARGE SCALE GENOMIC DNA]</scope>
    <source>
        <strain evidence="3">HS4635</strain>
    </source>
</reference>
<dbReference type="InterPro" id="IPR022304">
    <property type="entry name" value="ICE_PFGI_1_ParB"/>
</dbReference>
<protein>
    <submittedName>
        <fullName evidence="2">Chromosome partitioning protein ParB</fullName>
    </submittedName>
</protein>
<accession>A0A328BYR1</accession>
<keyword evidence="3" id="KW-1185">Reference proteome</keyword>
<evidence type="ECO:0000313" key="3">
    <source>
        <dbReference type="Proteomes" id="UP000248689"/>
    </source>
</evidence>
<dbReference type="NCBIfam" id="TIGR03764">
    <property type="entry name" value="ICE_PFGI_1_parB"/>
    <property type="match status" value="1"/>
</dbReference>